<dbReference type="InterPro" id="IPR016084">
    <property type="entry name" value="Haem_Oase-like_multi-hlx"/>
</dbReference>
<accession>A0A4U5JKX8</accession>
<dbReference type="AlphaFoldDB" id="A0A4U5JKX8"/>
<dbReference type="SUPFAM" id="SSF48613">
    <property type="entry name" value="Heme oxygenase-like"/>
    <property type="match status" value="1"/>
</dbReference>
<dbReference type="SMART" id="SM01236">
    <property type="entry name" value="Haem_oxygenase_2"/>
    <property type="match status" value="1"/>
</dbReference>
<keyword evidence="1" id="KW-0560">Oxidoreductase</keyword>
<dbReference type="InterPro" id="IPR039068">
    <property type="entry name" value="PqqC-like"/>
</dbReference>
<dbReference type="Proteomes" id="UP000308707">
    <property type="component" value="Unassembled WGS sequence"/>
</dbReference>
<dbReference type="GO" id="GO:0016491">
    <property type="term" value="F:oxidoreductase activity"/>
    <property type="evidence" value="ECO:0007669"/>
    <property type="project" value="UniProtKB-KW"/>
</dbReference>
<dbReference type="Pfam" id="PF14518">
    <property type="entry name" value="Haem_oxygenas_2"/>
    <property type="match status" value="1"/>
</dbReference>
<evidence type="ECO:0000313" key="3">
    <source>
        <dbReference type="Proteomes" id="UP000308707"/>
    </source>
</evidence>
<dbReference type="EMBL" id="SZUA01000002">
    <property type="protein sequence ID" value="TKR30212.1"/>
    <property type="molecule type" value="Genomic_DNA"/>
</dbReference>
<keyword evidence="3" id="KW-1185">Reference proteome</keyword>
<dbReference type="OrthoDB" id="793940at2"/>
<comment type="caution">
    <text evidence="2">The sequence shown here is derived from an EMBL/GenBank/DDBJ whole genome shotgun (WGS) entry which is preliminary data.</text>
</comment>
<organism evidence="2 3">
    <name type="scientific">Luteimonas gilva</name>
    <dbReference type="NCBI Taxonomy" id="2572684"/>
    <lineage>
        <taxon>Bacteria</taxon>
        <taxon>Pseudomonadati</taxon>
        <taxon>Pseudomonadota</taxon>
        <taxon>Gammaproteobacteria</taxon>
        <taxon>Lysobacterales</taxon>
        <taxon>Lysobacteraceae</taxon>
        <taxon>Luteimonas</taxon>
    </lineage>
</organism>
<gene>
    <name evidence="2" type="ORF">FCE95_08710</name>
</gene>
<protein>
    <submittedName>
        <fullName evidence="2">Iron-containing redox enzyme family protein</fullName>
    </submittedName>
</protein>
<sequence>MPLSERYGVRASSLHRRMSTLRFFAARTELDAMSLLKTQSAPAHPAFSAIAMRPDAWDRDTFWRFADNAKEATEALAAEKMKVLPQLPIEALRRFCTQYRFFTIDYISDLALLLAKLPFGGLRSLLSEILAEELGEGDPAKAHPEIYDRFLASIGVAPRELDRALPENHVVLGGLTEELRERDAAFGVGLRGMGGECLCQTYLSVMFEHMRAHPYLRENADRIDWEFWTIHTGEADIVHGELTRRAIDDYLRRDPSVLPELAEGYERSITAWNLFWQNIFDAYAPQPRAVS</sequence>
<reference evidence="2 3" key="1">
    <citation type="submission" date="2019-04" db="EMBL/GenBank/DDBJ databases">
        <title>Reference strain of H23.</title>
        <authorList>
            <person name="Luo X."/>
        </authorList>
    </citation>
    <scope>NUCLEOTIDE SEQUENCE [LARGE SCALE GENOMIC DNA]</scope>
    <source>
        <strain evidence="2 3">H23</strain>
    </source>
</reference>
<dbReference type="PANTHER" id="PTHR40279">
    <property type="entry name" value="PQQC-LIKE PROTEIN"/>
    <property type="match status" value="1"/>
</dbReference>
<evidence type="ECO:0000313" key="2">
    <source>
        <dbReference type="EMBL" id="TKR30212.1"/>
    </source>
</evidence>
<proteinExistence type="predicted"/>
<dbReference type="Gene3D" id="1.20.910.10">
    <property type="entry name" value="Heme oxygenase-like"/>
    <property type="match status" value="1"/>
</dbReference>
<name>A0A4U5JKX8_9GAMM</name>
<evidence type="ECO:0000256" key="1">
    <source>
        <dbReference type="ARBA" id="ARBA00023002"/>
    </source>
</evidence>
<dbReference type="PANTHER" id="PTHR40279:SF3">
    <property type="entry name" value="4-AMINOBENZOATE SYNTHASE"/>
    <property type="match status" value="1"/>
</dbReference>